<dbReference type="STRING" id="679936.Sulac_1863"/>
<dbReference type="GO" id="GO:0005975">
    <property type="term" value="P:carbohydrate metabolic process"/>
    <property type="evidence" value="ECO:0007669"/>
    <property type="project" value="InterPro"/>
</dbReference>
<dbReference type="GO" id="GO:0016810">
    <property type="term" value="F:hydrolase activity, acting on carbon-nitrogen (but not peptide) bonds"/>
    <property type="evidence" value="ECO:0007669"/>
    <property type="project" value="InterPro"/>
</dbReference>
<accession>G8U0Q3</accession>
<dbReference type="InterPro" id="IPR050248">
    <property type="entry name" value="Polysacc_deacetylase_ArnD"/>
</dbReference>
<organism evidence="2 3">
    <name type="scientific">Sulfobacillus acidophilus (strain ATCC 700253 / DSM 10332 / NAL)</name>
    <dbReference type="NCBI Taxonomy" id="679936"/>
    <lineage>
        <taxon>Bacteria</taxon>
        <taxon>Bacillati</taxon>
        <taxon>Bacillota</taxon>
        <taxon>Clostridia</taxon>
        <taxon>Eubacteriales</taxon>
        <taxon>Clostridiales Family XVII. Incertae Sedis</taxon>
        <taxon>Sulfobacillus</taxon>
    </lineage>
</organism>
<dbReference type="Gene3D" id="3.20.20.370">
    <property type="entry name" value="Glycoside hydrolase/deacetylase"/>
    <property type="match status" value="1"/>
</dbReference>
<dbReference type="GO" id="GO:0016020">
    <property type="term" value="C:membrane"/>
    <property type="evidence" value="ECO:0007669"/>
    <property type="project" value="TreeGrafter"/>
</dbReference>
<evidence type="ECO:0000313" key="2">
    <source>
        <dbReference type="EMBL" id="AEW05356.1"/>
    </source>
</evidence>
<dbReference type="Proteomes" id="UP000005439">
    <property type="component" value="Chromosome"/>
</dbReference>
<dbReference type="EMBL" id="CP003179">
    <property type="protein sequence ID" value="AEW05356.1"/>
    <property type="molecule type" value="Genomic_DNA"/>
</dbReference>
<feature type="domain" description="NodB homology" evidence="1">
    <location>
        <begin position="61"/>
        <end position="240"/>
    </location>
</feature>
<reference evidence="3" key="1">
    <citation type="submission" date="2011-12" db="EMBL/GenBank/DDBJ databases">
        <title>The complete genome of chromosome of Sulfobacillus acidophilus DSM 10332.</title>
        <authorList>
            <person name="Lucas S."/>
            <person name="Han J."/>
            <person name="Lapidus A."/>
            <person name="Bruce D."/>
            <person name="Goodwin L."/>
            <person name="Pitluck S."/>
            <person name="Peters L."/>
            <person name="Kyrpides N."/>
            <person name="Mavromatis K."/>
            <person name="Ivanova N."/>
            <person name="Mikhailova N."/>
            <person name="Chertkov O."/>
            <person name="Saunders E."/>
            <person name="Detter J.C."/>
            <person name="Tapia R."/>
            <person name="Han C."/>
            <person name="Land M."/>
            <person name="Hauser L."/>
            <person name="Markowitz V."/>
            <person name="Cheng J.-F."/>
            <person name="Hugenholtz P."/>
            <person name="Woyke T."/>
            <person name="Wu D."/>
            <person name="Pukall R."/>
            <person name="Gehrich-Schroeter G."/>
            <person name="Schneider S."/>
            <person name="Klenk H.-P."/>
            <person name="Eisen J.A."/>
        </authorList>
    </citation>
    <scope>NUCLEOTIDE SEQUENCE [LARGE SCALE GENOMIC DNA]</scope>
    <source>
        <strain evidence="3">ATCC 700253 / DSM 10332 / NAL</strain>
    </source>
</reference>
<dbReference type="PANTHER" id="PTHR10587:SF128">
    <property type="entry name" value="POLYSACCHARIDE DEACETYLASE PDAB-RELATED"/>
    <property type="match status" value="1"/>
</dbReference>
<evidence type="ECO:0000259" key="1">
    <source>
        <dbReference type="PROSITE" id="PS51677"/>
    </source>
</evidence>
<evidence type="ECO:0000313" key="3">
    <source>
        <dbReference type="Proteomes" id="UP000005439"/>
    </source>
</evidence>
<dbReference type="SUPFAM" id="SSF88713">
    <property type="entry name" value="Glycoside hydrolase/deacetylase"/>
    <property type="match status" value="1"/>
</dbReference>
<reference evidence="2 3" key="2">
    <citation type="journal article" date="2012" name="Stand. Genomic Sci.">
        <title>Complete genome sequence of the moderately thermophilic mineral-sulfide-oxidizing firmicute Sulfobacillus acidophilus type strain (NAL(T)).</title>
        <authorList>
            <person name="Anderson I."/>
            <person name="Chertkov O."/>
            <person name="Chen A."/>
            <person name="Saunders E."/>
            <person name="Lapidus A."/>
            <person name="Nolan M."/>
            <person name="Lucas S."/>
            <person name="Hammon N."/>
            <person name="Deshpande S."/>
            <person name="Cheng J.F."/>
            <person name="Han C."/>
            <person name="Tapia R."/>
            <person name="Goodwin L.A."/>
            <person name="Pitluck S."/>
            <person name="Liolios K."/>
            <person name="Pagani I."/>
            <person name="Ivanova N."/>
            <person name="Mikhailova N."/>
            <person name="Pati A."/>
            <person name="Palaniappan K."/>
            <person name="Land M."/>
            <person name="Pan C."/>
            <person name="Rohde M."/>
            <person name="Pukall R."/>
            <person name="Goker M."/>
            <person name="Detter J.C."/>
            <person name="Woyke T."/>
            <person name="Bristow J."/>
            <person name="Eisen J.A."/>
            <person name="Markowitz V."/>
            <person name="Hugenholtz P."/>
            <person name="Kyrpides N.C."/>
            <person name="Klenk H.P."/>
            <person name="Mavromatis K."/>
        </authorList>
    </citation>
    <scope>NUCLEOTIDE SEQUENCE [LARGE SCALE GENOMIC DNA]</scope>
    <source>
        <strain evidence="3">ATCC 700253 / DSM 10332 / NAL</strain>
    </source>
</reference>
<proteinExistence type="predicted"/>
<dbReference type="HOGENOM" id="CLU_021264_0_2_9"/>
<dbReference type="PATRIC" id="fig|679936.5.peg.1929"/>
<protein>
    <submittedName>
        <fullName evidence="2">Polysaccharide deacetylase</fullName>
    </submittedName>
</protein>
<keyword evidence="3" id="KW-1185">Reference proteome</keyword>
<dbReference type="InterPro" id="IPR002509">
    <property type="entry name" value="NODB_dom"/>
</dbReference>
<dbReference type="PANTHER" id="PTHR10587">
    <property type="entry name" value="GLYCOSYL TRANSFERASE-RELATED"/>
    <property type="match status" value="1"/>
</dbReference>
<gene>
    <name evidence="2" type="ordered locus">Sulac_1863</name>
</gene>
<dbReference type="AlphaFoldDB" id="G8U0Q3"/>
<dbReference type="Pfam" id="PF01522">
    <property type="entry name" value="Polysacc_deac_1"/>
    <property type="match status" value="1"/>
</dbReference>
<sequence length="255" mass="28197">MRIITVSYEVWRRTVTALVMLGLVVLLGMTLSVPPHTAPVATTPLPAQDRYSLRDVITQQKVAALTFDISWGTVMPEKVFRLLKQDHVAATFFLSGPWASQNQALVRQMAEAGFEIESHGWAHVNYTGLSSEGVRQNILRANAVLTAITGQKPEFVRPPNGDFSPRTIAAARAVGYTTVTWGTDSWDWMNPGVSTIINRVVTRIHPGDIVLLHASDTCKQTDLALPTIIKDLHAKGYRLVTLKELLRTGQPNYRG</sequence>
<name>G8U0Q3_SULAD</name>
<dbReference type="KEGG" id="sap:Sulac_1863"/>
<dbReference type="InterPro" id="IPR011330">
    <property type="entry name" value="Glyco_hydro/deAcase_b/a-brl"/>
</dbReference>
<dbReference type="PROSITE" id="PS51677">
    <property type="entry name" value="NODB"/>
    <property type="match status" value="1"/>
</dbReference>